<gene>
    <name evidence="2" type="ORF">Taro_019116</name>
</gene>
<name>A0A843UT45_COLES</name>
<feature type="compositionally biased region" description="Polar residues" evidence="1">
    <location>
        <begin position="135"/>
        <end position="144"/>
    </location>
</feature>
<keyword evidence="3" id="KW-1185">Reference proteome</keyword>
<feature type="compositionally biased region" description="Polar residues" evidence="1">
    <location>
        <begin position="1"/>
        <end position="10"/>
    </location>
</feature>
<feature type="compositionally biased region" description="Polar residues" evidence="1">
    <location>
        <begin position="166"/>
        <end position="177"/>
    </location>
</feature>
<feature type="compositionally biased region" description="Polar residues" evidence="1">
    <location>
        <begin position="47"/>
        <end position="58"/>
    </location>
</feature>
<sequence length="177" mass="19897">TGTRNPTSAAEKTWKRTTRQVGQRNSQTHGQVHNALTGDAQPDCNMDSPTGNNDSSSLPRERAATTKTTQGSFGENLHQKRQEPSWENFTRTRPNQTTHFEPQGKHNELQKQRKPVLGEPPPEPPRHPSGKNPPERTSQTNNAPHTLRWHDNSRNEHKTVLRETLTRTTANGSGKPH</sequence>
<feature type="region of interest" description="Disordered" evidence="1">
    <location>
        <begin position="1"/>
        <end position="177"/>
    </location>
</feature>
<dbReference type="EMBL" id="NMUH01000912">
    <property type="protein sequence ID" value="MQL86581.1"/>
    <property type="molecule type" value="Genomic_DNA"/>
</dbReference>
<proteinExistence type="predicted"/>
<organism evidence="2 3">
    <name type="scientific">Colocasia esculenta</name>
    <name type="common">Wild taro</name>
    <name type="synonym">Arum esculentum</name>
    <dbReference type="NCBI Taxonomy" id="4460"/>
    <lineage>
        <taxon>Eukaryota</taxon>
        <taxon>Viridiplantae</taxon>
        <taxon>Streptophyta</taxon>
        <taxon>Embryophyta</taxon>
        <taxon>Tracheophyta</taxon>
        <taxon>Spermatophyta</taxon>
        <taxon>Magnoliopsida</taxon>
        <taxon>Liliopsida</taxon>
        <taxon>Araceae</taxon>
        <taxon>Aroideae</taxon>
        <taxon>Colocasieae</taxon>
        <taxon>Colocasia</taxon>
    </lineage>
</organism>
<comment type="caution">
    <text evidence="2">The sequence shown here is derived from an EMBL/GenBank/DDBJ whole genome shotgun (WGS) entry which is preliminary data.</text>
</comment>
<protein>
    <submittedName>
        <fullName evidence="2">Uncharacterized protein</fullName>
    </submittedName>
</protein>
<accession>A0A843UT45</accession>
<feature type="compositionally biased region" description="Polar residues" evidence="1">
    <location>
        <begin position="85"/>
        <end position="100"/>
    </location>
</feature>
<dbReference type="Proteomes" id="UP000652761">
    <property type="component" value="Unassembled WGS sequence"/>
</dbReference>
<feature type="non-terminal residue" evidence="2">
    <location>
        <position position="1"/>
    </location>
</feature>
<feature type="compositionally biased region" description="Basic and acidic residues" evidence="1">
    <location>
        <begin position="148"/>
        <end position="165"/>
    </location>
</feature>
<evidence type="ECO:0000313" key="3">
    <source>
        <dbReference type="Proteomes" id="UP000652761"/>
    </source>
</evidence>
<feature type="compositionally biased region" description="Polar residues" evidence="1">
    <location>
        <begin position="19"/>
        <end position="31"/>
    </location>
</feature>
<evidence type="ECO:0000256" key="1">
    <source>
        <dbReference type="SAM" id="MobiDB-lite"/>
    </source>
</evidence>
<dbReference type="AlphaFoldDB" id="A0A843UT45"/>
<reference evidence="2" key="1">
    <citation type="submission" date="2017-07" db="EMBL/GenBank/DDBJ databases">
        <title>Taro Niue Genome Assembly and Annotation.</title>
        <authorList>
            <person name="Atibalentja N."/>
            <person name="Keating K."/>
            <person name="Fields C.J."/>
        </authorList>
    </citation>
    <scope>NUCLEOTIDE SEQUENCE</scope>
    <source>
        <strain evidence="2">Niue_2</strain>
        <tissue evidence="2">Leaf</tissue>
    </source>
</reference>
<feature type="non-terminal residue" evidence="2">
    <location>
        <position position="177"/>
    </location>
</feature>
<evidence type="ECO:0000313" key="2">
    <source>
        <dbReference type="EMBL" id="MQL86581.1"/>
    </source>
</evidence>
<feature type="compositionally biased region" description="Basic and acidic residues" evidence="1">
    <location>
        <begin position="102"/>
        <end position="111"/>
    </location>
</feature>